<dbReference type="EC" id="4.2.2.29" evidence="7"/>
<evidence type="ECO:0000256" key="7">
    <source>
        <dbReference type="HAMAP-Rule" id="MF_02065"/>
    </source>
</evidence>
<dbReference type="EMBL" id="PCVI01000011">
    <property type="protein sequence ID" value="PIQ70404.1"/>
    <property type="molecule type" value="Genomic_DNA"/>
</dbReference>
<comment type="catalytic activity">
    <reaction evidence="7">
        <text>a peptidoglycan chain = a peptidoglycan chain with N-acetyl-1,6-anhydromuramyl-[peptide] at the reducing end + a peptidoglycan chain with N-acetylglucosamine at the non-reducing end.</text>
        <dbReference type="EC" id="4.2.2.29"/>
    </reaction>
</comment>
<keyword evidence="5 7" id="KW-0456">Lyase</keyword>
<dbReference type="GO" id="GO:0008932">
    <property type="term" value="F:lytic endotransglycosylase activity"/>
    <property type="evidence" value="ECO:0007669"/>
    <property type="project" value="UniProtKB-UniRule"/>
</dbReference>
<protein>
    <recommendedName>
        <fullName evidence="7">Endolytic murein transglycosylase</fullName>
        <ecNumber evidence="7">4.2.2.29</ecNumber>
    </recommendedName>
    <alternativeName>
        <fullName evidence="7">Peptidoglycan lytic transglycosylase</fullName>
    </alternativeName>
    <alternativeName>
        <fullName evidence="7">Peptidoglycan polymerization terminase</fullName>
    </alternativeName>
</protein>
<keyword evidence="1 7" id="KW-1003">Cell membrane</keyword>
<comment type="caution">
    <text evidence="8">The sequence shown here is derived from an EMBL/GenBank/DDBJ whole genome shotgun (WGS) entry which is preliminary data.</text>
</comment>
<dbReference type="Pfam" id="PF02618">
    <property type="entry name" value="YceG"/>
    <property type="match status" value="1"/>
</dbReference>
<evidence type="ECO:0000256" key="2">
    <source>
        <dbReference type="ARBA" id="ARBA00022692"/>
    </source>
</evidence>
<keyword evidence="4 7" id="KW-0472">Membrane</keyword>
<dbReference type="GO" id="GO:0005886">
    <property type="term" value="C:plasma membrane"/>
    <property type="evidence" value="ECO:0007669"/>
    <property type="project" value="UniProtKB-SubCell"/>
</dbReference>
<evidence type="ECO:0000256" key="6">
    <source>
        <dbReference type="ARBA" id="ARBA00023316"/>
    </source>
</evidence>
<name>A0A2H0KJ50_9BACT</name>
<dbReference type="GO" id="GO:0071555">
    <property type="term" value="P:cell wall organization"/>
    <property type="evidence" value="ECO:0007669"/>
    <property type="project" value="UniProtKB-KW"/>
</dbReference>
<dbReference type="Gene3D" id="3.30.1490.480">
    <property type="entry name" value="Endolytic murein transglycosylase"/>
    <property type="match status" value="1"/>
</dbReference>
<evidence type="ECO:0000256" key="4">
    <source>
        <dbReference type="ARBA" id="ARBA00023136"/>
    </source>
</evidence>
<comment type="subcellular location">
    <subcellularLocation>
        <location evidence="7">Cell membrane</location>
        <topology evidence="7">Single-pass membrane protein</topology>
    </subcellularLocation>
</comment>
<dbReference type="PANTHER" id="PTHR30518">
    <property type="entry name" value="ENDOLYTIC MUREIN TRANSGLYCOSYLASE"/>
    <property type="match status" value="1"/>
</dbReference>
<reference evidence="8 9" key="1">
    <citation type="submission" date="2017-09" db="EMBL/GenBank/DDBJ databases">
        <title>Depth-based differentiation of microbial function through sediment-hosted aquifers and enrichment of novel symbionts in the deep terrestrial subsurface.</title>
        <authorList>
            <person name="Probst A.J."/>
            <person name="Ladd B."/>
            <person name="Jarett J.K."/>
            <person name="Geller-Mcgrath D.E."/>
            <person name="Sieber C.M."/>
            <person name="Emerson J.B."/>
            <person name="Anantharaman K."/>
            <person name="Thomas B.C."/>
            <person name="Malmstrom R."/>
            <person name="Stieglmeier M."/>
            <person name="Klingl A."/>
            <person name="Woyke T."/>
            <person name="Ryan C.M."/>
            <person name="Banfield J.F."/>
        </authorList>
    </citation>
    <scope>NUCLEOTIDE SEQUENCE [LARGE SCALE GENOMIC DNA]</scope>
    <source>
        <strain evidence="8">CG11_big_fil_rev_8_21_14_0_20_40_12</strain>
    </source>
</reference>
<sequence length="371" mass="42368">MERRKLFANAAGFLSLIQRQRNTAGLSLKKFSFKKLILVSKASLFLFLAVPFSLVIAGMFFWWGYNLQPVDRNSREKISFVINKGDGLSKISENLKNKGLIKSSFHFRIYCLLRGTAKKIKAGNYYLSFSMSPWEICRDLVKGVNDEWVTIIEGLRSEQIGRIFTEKGFEINLVEWEEQVKNRGLEGRLFPDSYLIPRGADQERILQIINQNFQKKVLGNLVLEIQKSGMEINEILTLASIIEREAKTDSDRGIIAGILIKRIENDWSLQVDASVQYAVGSKNCSILKSPCEWWPQVTSNDLKINSQYNTYLHKGLLPAPICNPGLSSIGAVLQPKKTDYWFYISDQNGIMHYAKTGEEHHTNVEKYLLTN</sequence>
<proteinExistence type="inferred from homology"/>
<evidence type="ECO:0000256" key="1">
    <source>
        <dbReference type="ARBA" id="ARBA00022475"/>
    </source>
</evidence>
<dbReference type="HAMAP" id="MF_02065">
    <property type="entry name" value="MltG"/>
    <property type="match status" value="1"/>
</dbReference>
<evidence type="ECO:0000313" key="8">
    <source>
        <dbReference type="EMBL" id="PIQ70404.1"/>
    </source>
</evidence>
<evidence type="ECO:0000313" key="9">
    <source>
        <dbReference type="Proteomes" id="UP000231371"/>
    </source>
</evidence>
<comment type="similarity">
    <text evidence="7">Belongs to the transglycosylase MltG family.</text>
</comment>
<feature type="transmembrane region" description="Helical" evidence="7">
    <location>
        <begin position="43"/>
        <end position="65"/>
    </location>
</feature>
<keyword evidence="3 7" id="KW-1133">Transmembrane helix</keyword>
<dbReference type="InterPro" id="IPR003770">
    <property type="entry name" value="MLTG-like"/>
</dbReference>
<feature type="site" description="Important for catalytic activity" evidence="7">
    <location>
        <position position="245"/>
    </location>
</feature>
<organism evidence="8 9">
    <name type="scientific">Candidatus Shapirobacteria bacterium CG11_big_fil_rev_8_21_14_0_20_40_12</name>
    <dbReference type="NCBI Taxonomy" id="1974889"/>
    <lineage>
        <taxon>Bacteria</taxon>
        <taxon>Candidatus Shapironibacteriota</taxon>
    </lineage>
</organism>
<keyword evidence="2 7" id="KW-0812">Transmembrane</keyword>
<keyword evidence="6 7" id="KW-0961">Cell wall biogenesis/degradation</keyword>
<evidence type="ECO:0000256" key="5">
    <source>
        <dbReference type="ARBA" id="ARBA00023239"/>
    </source>
</evidence>
<dbReference type="NCBIfam" id="TIGR00247">
    <property type="entry name" value="endolytic transglycosylase MltG"/>
    <property type="match status" value="1"/>
</dbReference>
<dbReference type="PANTHER" id="PTHR30518:SF2">
    <property type="entry name" value="ENDOLYTIC MUREIN TRANSGLYCOSYLASE"/>
    <property type="match status" value="1"/>
</dbReference>
<evidence type="ECO:0000256" key="3">
    <source>
        <dbReference type="ARBA" id="ARBA00022989"/>
    </source>
</evidence>
<dbReference type="GO" id="GO:0009252">
    <property type="term" value="P:peptidoglycan biosynthetic process"/>
    <property type="evidence" value="ECO:0007669"/>
    <property type="project" value="UniProtKB-UniRule"/>
</dbReference>
<gene>
    <name evidence="7" type="primary">mltG</name>
    <name evidence="8" type="ORF">COV89_00645</name>
</gene>
<dbReference type="Proteomes" id="UP000231371">
    <property type="component" value="Unassembled WGS sequence"/>
</dbReference>
<accession>A0A2H0KJ50</accession>
<dbReference type="AlphaFoldDB" id="A0A2H0KJ50"/>
<comment type="function">
    <text evidence="7">Functions as a peptidoglycan terminase that cleaves nascent peptidoglycan strands endolytically to terminate their elongation.</text>
</comment>